<gene>
    <name evidence="1" type="ORF">BJX63DRAFT_438376</name>
</gene>
<reference evidence="1 2" key="1">
    <citation type="submission" date="2024-07" db="EMBL/GenBank/DDBJ databases">
        <title>Section-level genome sequencing and comparative genomics of Aspergillus sections Usti and Cavernicolus.</title>
        <authorList>
            <consortium name="Lawrence Berkeley National Laboratory"/>
            <person name="Nybo J.L."/>
            <person name="Vesth T.C."/>
            <person name="Theobald S."/>
            <person name="Frisvad J.C."/>
            <person name="Larsen T.O."/>
            <person name="Kjaerboelling I."/>
            <person name="Rothschild-Mancinelli K."/>
            <person name="Lyhne E.K."/>
            <person name="Kogle M.E."/>
            <person name="Barry K."/>
            <person name="Clum A."/>
            <person name="Na H."/>
            <person name="Ledsgaard L."/>
            <person name="Lin J."/>
            <person name="Lipzen A."/>
            <person name="Kuo A."/>
            <person name="Riley R."/>
            <person name="Mondo S."/>
            <person name="Labutti K."/>
            <person name="Haridas S."/>
            <person name="Pangalinan J."/>
            <person name="Salamov A.A."/>
            <person name="Simmons B.A."/>
            <person name="Magnuson J.K."/>
            <person name="Chen J."/>
            <person name="Drula E."/>
            <person name="Henrissat B."/>
            <person name="Wiebenga A."/>
            <person name="Lubbers R.J."/>
            <person name="Gomes A.C."/>
            <person name="Makela M.R."/>
            <person name="Stajich J."/>
            <person name="Grigoriev I.V."/>
            <person name="Mortensen U.H."/>
            <person name="De Vries R.P."/>
            <person name="Baker S.E."/>
            <person name="Andersen M.R."/>
        </authorList>
    </citation>
    <scope>NUCLEOTIDE SEQUENCE [LARGE SCALE GENOMIC DNA]</scope>
    <source>
        <strain evidence="1 2">CBS 588.65</strain>
    </source>
</reference>
<proteinExistence type="predicted"/>
<name>A0ABR4GS92_9EURO</name>
<organism evidence="1 2">
    <name type="scientific">Aspergillus granulosus</name>
    <dbReference type="NCBI Taxonomy" id="176169"/>
    <lineage>
        <taxon>Eukaryota</taxon>
        <taxon>Fungi</taxon>
        <taxon>Dikarya</taxon>
        <taxon>Ascomycota</taxon>
        <taxon>Pezizomycotina</taxon>
        <taxon>Eurotiomycetes</taxon>
        <taxon>Eurotiomycetidae</taxon>
        <taxon>Eurotiales</taxon>
        <taxon>Aspergillaceae</taxon>
        <taxon>Aspergillus</taxon>
        <taxon>Aspergillus subgen. Nidulantes</taxon>
    </lineage>
</organism>
<sequence length="305" mass="34692">MGVAESRLLALEVLVACQRAKREGKTKLDNKLLWSNQDTLKALKEIYAYIPKDPHRKPRQSAIKKAIGRSKSRLNVPQVIQELQDKHEKLFPAGSSNHDVSFTPSLPRTNPLVLYYSQVISYEKRQSLDMIRLRLLYVALYRVKQEARPGHQYEYYDPTFIAQAIFQTGCVNDQLDVIIAKVRTWISLGGRYDLIAEDLEGLGALCILPDLGGESIWTKELPKSTTHKDRISLIQNLKKLGICEKARDLHKSAEDEVSRIIEPLKKALEDVLTQNLSATDRTDFQGQSQVNPRPTQLGLCTYHGW</sequence>
<accession>A0ABR4GS92</accession>
<evidence type="ECO:0000313" key="1">
    <source>
        <dbReference type="EMBL" id="KAL2801897.1"/>
    </source>
</evidence>
<comment type="caution">
    <text evidence="1">The sequence shown here is derived from an EMBL/GenBank/DDBJ whole genome shotgun (WGS) entry which is preliminary data.</text>
</comment>
<dbReference type="Proteomes" id="UP001610334">
    <property type="component" value="Unassembled WGS sequence"/>
</dbReference>
<dbReference type="EMBL" id="JBFXLT010000227">
    <property type="protein sequence ID" value="KAL2801897.1"/>
    <property type="molecule type" value="Genomic_DNA"/>
</dbReference>
<protein>
    <submittedName>
        <fullName evidence="1">Uncharacterized protein</fullName>
    </submittedName>
</protein>
<evidence type="ECO:0000313" key="2">
    <source>
        <dbReference type="Proteomes" id="UP001610334"/>
    </source>
</evidence>
<keyword evidence="2" id="KW-1185">Reference proteome</keyword>